<evidence type="ECO:0000313" key="2">
    <source>
        <dbReference type="EMBL" id="GLC47846.1"/>
    </source>
</evidence>
<dbReference type="AlphaFoldDB" id="A0A9W6B8Y6"/>
<evidence type="ECO:0000256" key="1">
    <source>
        <dbReference type="SAM" id="MobiDB-lite"/>
    </source>
</evidence>
<feature type="region of interest" description="Disordered" evidence="1">
    <location>
        <begin position="1"/>
        <end position="52"/>
    </location>
</feature>
<organism evidence="2 3">
    <name type="scientific">Pleodorina starrii</name>
    <dbReference type="NCBI Taxonomy" id="330485"/>
    <lineage>
        <taxon>Eukaryota</taxon>
        <taxon>Viridiplantae</taxon>
        <taxon>Chlorophyta</taxon>
        <taxon>core chlorophytes</taxon>
        <taxon>Chlorophyceae</taxon>
        <taxon>CS clade</taxon>
        <taxon>Chlamydomonadales</taxon>
        <taxon>Volvocaceae</taxon>
        <taxon>Pleodorina</taxon>
    </lineage>
</organism>
<proteinExistence type="predicted"/>
<dbReference type="EMBL" id="BRXU01000001">
    <property type="protein sequence ID" value="GLC47846.1"/>
    <property type="molecule type" value="Genomic_DNA"/>
</dbReference>
<protein>
    <submittedName>
        <fullName evidence="2">Uncharacterized protein</fullName>
    </submittedName>
</protein>
<evidence type="ECO:0000313" key="3">
    <source>
        <dbReference type="Proteomes" id="UP001165080"/>
    </source>
</evidence>
<accession>A0A9W6B8Y6</accession>
<dbReference type="Proteomes" id="UP001165080">
    <property type="component" value="Unassembled WGS sequence"/>
</dbReference>
<name>A0A9W6B8Y6_9CHLO</name>
<dbReference type="OrthoDB" id="547314at2759"/>
<keyword evidence="3" id="KW-1185">Reference proteome</keyword>
<comment type="caution">
    <text evidence="2">The sequence shown here is derived from an EMBL/GenBank/DDBJ whole genome shotgun (WGS) entry which is preliminary data.</text>
</comment>
<sequence length="408" mass="42096">MKRHRSPSPSPELAAPKRAPKRARGLRAATLAGDHLNSNSDQSAGLGGASTSAGLVGTVLPARAAKTVIDLTASCSKQVGGPVYADDDDDDVCEIVAASCGRVAAANAPTGGRSAKPWYDLTSDTEDEDDGSDFCEVVAEEDDDDASTATTAGAYAAAGPSTTAAAAHAAAASVAAVAAAEPSNAAGTRPSCPCPGCLVADQDAVQQYNMKVATMQLRADVSVATTPPPVAGSDPRVAVLTGGSRCCAQCRRLAALAVTEAAQKQVQAIVRLHSKAAIQAMQGFVFEVHHAASFNIAAIRAGSLLRAECMEFCFADIRIYDVTQPQATLAMAQLKSSRNSRTLASKLNQPKYAELLKVVPSGLEAPAKGRMSVLSYDGISSAPISLSALEWAVIMPGDHFWNLVWTDA</sequence>
<reference evidence="2 3" key="1">
    <citation type="journal article" date="2023" name="Commun. Biol.">
        <title>Reorganization of the ancestral sex-determining regions during the evolution of trioecy in Pleodorina starrii.</title>
        <authorList>
            <person name="Takahashi K."/>
            <person name="Suzuki S."/>
            <person name="Kawai-Toyooka H."/>
            <person name="Yamamoto K."/>
            <person name="Hamaji T."/>
            <person name="Ootsuki R."/>
            <person name="Yamaguchi H."/>
            <person name="Kawachi M."/>
            <person name="Higashiyama T."/>
            <person name="Nozaki H."/>
        </authorList>
    </citation>
    <scope>NUCLEOTIDE SEQUENCE [LARGE SCALE GENOMIC DNA]</scope>
    <source>
        <strain evidence="2 3">NIES-4479</strain>
    </source>
</reference>
<gene>
    <name evidence="2" type="primary">PLEST000574</name>
    <name evidence="2" type="ORF">PLESTB_000031900</name>
</gene>